<evidence type="ECO:0000313" key="7">
    <source>
        <dbReference type="Proteomes" id="UP000280008"/>
    </source>
</evidence>
<protein>
    <submittedName>
        <fullName evidence="6">GT2 family glycosyltransferase</fullName>
    </submittedName>
</protein>
<sequence length="271" mass="29610">MTIGSAARRAHLEVQQTVLARSGVRRVVVWLDDSPPPGLTADELVSVPPGPHGLRLAAARNAGADRALEAGASLIVFLDADCVPSSDLLDRYAAAADAELDAVLCGPVTYLPPGVDALDEQELRRHRAPHAARPDPADHSLLRAPPSDYPLFWSLSFALSAERWRSGPRFDEAYEGYGGEDTDFAFHLRERDVPLVWVGRADAYHQHHSTSSSPVQHLDDILRNGRLFAERWGEWPMTGWLREFERQGLVSRDGDGWRLGASTASGARPGG</sequence>
<feature type="domain" description="Glycosyltransferase 2-like" evidence="5">
    <location>
        <begin position="45"/>
        <end position="110"/>
    </location>
</feature>
<comment type="pathway">
    <text evidence="1">Cell wall biogenesis; cell wall polysaccharide biosynthesis.</text>
</comment>
<dbReference type="GO" id="GO:0016757">
    <property type="term" value="F:glycosyltransferase activity"/>
    <property type="evidence" value="ECO:0007669"/>
    <property type="project" value="UniProtKB-KW"/>
</dbReference>
<dbReference type="Gene3D" id="3.90.550.10">
    <property type="entry name" value="Spore Coat Polysaccharide Biosynthesis Protein SpsA, Chain A"/>
    <property type="match status" value="1"/>
</dbReference>
<accession>A0A495IH97</accession>
<dbReference type="SUPFAM" id="SSF53448">
    <property type="entry name" value="Nucleotide-diphospho-sugar transferases"/>
    <property type="match status" value="1"/>
</dbReference>
<dbReference type="InterPro" id="IPR029044">
    <property type="entry name" value="Nucleotide-diphossugar_trans"/>
</dbReference>
<evidence type="ECO:0000256" key="1">
    <source>
        <dbReference type="ARBA" id="ARBA00004776"/>
    </source>
</evidence>
<keyword evidence="3" id="KW-0328">Glycosyltransferase</keyword>
<gene>
    <name evidence="6" type="ORF">C8E83_1949</name>
</gene>
<evidence type="ECO:0000313" key="6">
    <source>
        <dbReference type="EMBL" id="RKR74818.1"/>
    </source>
</evidence>
<keyword evidence="4 6" id="KW-0808">Transferase</keyword>
<dbReference type="EMBL" id="RBKS01000001">
    <property type="protein sequence ID" value="RKR74818.1"/>
    <property type="molecule type" value="Genomic_DNA"/>
</dbReference>
<dbReference type="Pfam" id="PF00535">
    <property type="entry name" value="Glycos_transf_2"/>
    <property type="match status" value="1"/>
</dbReference>
<dbReference type="Proteomes" id="UP000280008">
    <property type="component" value="Unassembled WGS sequence"/>
</dbReference>
<keyword evidence="7" id="KW-1185">Reference proteome</keyword>
<comment type="caution">
    <text evidence="6">The sequence shown here is derived from an EMBL/GenBank/DDBJ whole genome shotgun (WGS) entry which is preliminary data.</text>
</comment>
<name>A0A495IH97_9MICO</name>
<dbReference type="AlphaFoldDB" id="A0A495IH97"/>
<proteinExistence type="inferred from homology"/>
<dbReference type="PANTHER" id="PTHR43179">
    <property type="entry name" value="RHAMNOSYLTRANSFERASE WBBL"/>
    <property type="match status" value="1"/>
</dbReference>
<evidence type="ECO:0000256" key="4">
    <source>
        <dbReference type="ARBA" id="ARBA00022679"/>
    </source>
</evidence>
<comment type="similarity">
    <text evidence="2">Belongs to the glycosyltransferase 2 family.</text>
</comment>
<dbReference type="PANTHER" id="PTHR43179:SF12">
    <property type="entry name" value="GALACTOFURANOSYLTRANSFERASE GLFT2"/>
    <property type="match status" value="1"/>
</dbReference>
<evidence type="ECO:0000256" key="3">
    <source>
        <dbReference type="ARBA" id="ARBA00022676"/>
    </source>
</evidence>
<organism evidence="6 7">
    <name type="scientific">Frondihabitans australicus</name>
    <dbReference type="NCBI Taxonomy" id="386892"/>
    <lineage>
        <taxon>Bacteria</taxon>
        <taxon>Bacillati</taxon>
        <taxon>Actinomycetota</taxon>
        <taxon>Actinomycetes</taxon>
        <taxon>Micrococcales</taxon>
        <taxon>Microbacteriaceae</taxon>
        <taxon>Frondihabitans</taxon>
    </lineage>
</organism>
<evidence type="ECO:0000259" key="5">
    <source>
        <dbReference type="Pfam" id="PF00535"/>
    </source>
</evidence>
<reference evidence="6 7" key="1">
    <citation type="submission" date="2018-10" db="EMBL/GenBank/DDBJ databases">
        <title>Sequencing the genomes of 1000 actinobacteria strains.</title>
        <authorList>
            <person name="Klenk H.-P."/>
        </authorList>
    </citation>
    <scope>NUCLEOTIDE SEQUENCE [LARGE SCALE GENOMIC DNA]</scope>
    <source>
        <strain evidence="6 7">DSM 17894</strain>
    </source>
</reference>
<dbReference type="InterPro" id="IPR001173">
    <property type="entry name" value="Glyco_trans_2-like"/>
</dbReference>
<evidence type="ECO:0000256" key="2">
    <source>
        <dbReference type="ARBA" id="ARBA00006739"/>
    </source>
</evidence>